<evidence type="ECO:0000256" key="4">
    <source>
        <dbReference type="ARBA" id="ARBA00023136"/>
    </source>
</evidence>
<evidence type="ECO:0000256" key="2">
    <source>
        <dbReference type="ARBA" id="ARBA00022692"/>
    </source>
</evidence>
<dbReference type="RefSeq" id="WP_091830133.1">
    <property type="nucleotide sequence ID" value="NZ_FNZK01000005.1"/>
</dbReference>
<evidence type="ECO:0000256" key="1">
    <source>
        <dbReference type="ARBA" id="ARBA00004141"/>
    </source>
</evidence>
<dbReference type="CDD" id="cd16914">
    <property type="entry name" value="EcfT"/>
    <property type="match status" value="1"/>
</dbReference>
<keyword evidence="2 5" id="KW-0812">Transmembrane</keyword>
<dbReference type="InterPro" id="IPR003339">
    <property type="entry name" value="ABC/ECF_trnsptr_transmembrane"/>
</dbReference>
<keyword evidence="4 5" id="KW-0472">Membrane</keyword>
<gene>
    <name evidence="6" type="ORF">SAMN05660742_1057</name>
</gene>
<evidence type="ECO:0000313" key="6">
    <source>
        <dbReference type="EMBL" id="SEJ25393.1"/>
    </source>
</evidence>
<sequence>MFSFAAFTKIVFAVSISIAAFVTNNIQALQLFFGLELLAAVVSGKFNQIGKAVLLLVLFAACLFAVQMIAGSSYMVALVSALRMLNMAVSILLMLITTKTQQITAALVKQFHLPYQYAFMVTAVFRFVPDLLEESKAVREAQACRGYKNAGSPLKRIIGYMTIIKPMVFRAIMRSENMAVSLEMRGFSESKQRTFMAETKLQLIDYIAILVFIGLCSSIIQFA</sequence>
<feature type="transmembrane region" description="Helical" evidence="5">
    <location>
        <begin position="203"/>
        <end position="222"/>
    </location>
</feature>
<dbReference type="PANTHER" id="PTHR33514:SF13">
    <property type="entry name" value="PROTEIN ABCI12, CHLOROPLASTIC"/>
    <property type="match status" value="1"/>
</dbReference>
<evidence type="ECO:0000313" key="7">
    <source>
        <dbReference type="Proteomes" id="UP000199662"/>
    </source>
</evidence>
<comment type="subcellular location">
    <subcellularLocation>
        <location evidence="1">Membrane</location>
        <topology evidence="1">Multi-pass membrane protein</topology>
    </subcellularLocation>
</comment>
<dbReference type="GO" id="GO:0005886">
    <property type="term" value="C:plasma membrane"/>
    <property type="evidence" value="ECO:0007669"/>
    <property type="project" value="TreeGrafter"/>
</dbReference>
<dbReference type="AlphaFoldDB" id="A0A1H6X8B6"/>
<protein>
    <submittedName>
        <fullName evidence="6">Energy-coupling factor transport system permease protein</fullName>
    </submittedName>
</protein>
<feature type="transmembrane region" description="Helical" evidence="5">
    <location>
        <begin position="76"/>
        <end position="96"/>
    </location>
</feature>
<proteinExistence type="predicted"/>
<keyword evidence="7" id="KW-1185">Reference proteome</keyword>
<reference evidence="6 7" key="1">
    <citation type="submission" date="2016-10" db="EMBL/GenBank/DDBJ databases">
        <authorList>
            <person name="de Groot N.N."/>
        </authorList>
    </citation>
    <scope>NUCLEOTIDE SEQUENCE [LARGE SCALE GENOMIC DNA]</scope>
    <source>
        <strain evidence="6 7">DSM 2179</strain>
    </source>
</reference>
<name>A0A1H6X8B6_9FIRM</name>
<dbReference type="EMBL" id="FNZK01000005">
    <property type="protein sequence ID" value="SEJ25393.1"/>
    <property type="molecule type" value="Genomic_DNA"/>
</dbReference>
<organism evidence="6 7">
    <name type="scientific">Propionispira arboris</name>
    <dbReference type="NCBI Taxonomy" id="84035"/>
    <lineage>
        <taxon>Bacteria</taxon>
        <taxon>Bacillati</taxon>
        <taxon>Bacillota</taxon>
        <taxon>Negativicutes</taxon>
        <taxon>Selenomonadales</taxon>
        <taxon>Selenomonadaceae</taxon>
        <taxon>Propionispira</taxon>
    </lineage>
</organism>
<keyword evidence="3 5" id="KW-1133">Transmembrane helix</keyword>
<dbReference type="Proteomes" id="UP000199662">
    <property type="component" value="Unassembled WGS sequence"/>
</dbReference>
<feature type="transmembrane region" description="Helical" evidence="5">
    <location>
        <begin position="53"/>
        <end position="70"/>
    </location>
</feature>
<evidence type="ECO:0000256" key="3">
    <source>
        <dbReference type="ARBA" id="ARBA00022989"/>
    </source>
</evidence>
<dbReference type="PANTHER" id="PTHR33514">
    <property type="entry name" value="PROTEIN ABCI12, CHLOROPLASTIC"/>
    <property type="match status" value="1"/>
</dbReference>
<evidence type="ECO:0000256" key="5">
    <source>
        <dbReference type="SAM" id="Phobius"/>
    </source>
</evidence>
<accession>A0A1H6X8B6</accession>
<dbReference type="STRING" id="84035.SAMN05660742_1057"/>
<dbReference type="Pfam" id="PF02361">
    <property type="entry name" value="CbiQ"/>
    <property type="match status" value="1"/>
</dbReference>